<dbReference type="EMBL" id="JAEPBH010000049">
    <property type="protein sequence ID" value="MBK4716695.1"/>
    <property type="molecule type" value="Genomic_DNA"/>
</dbReference>
<proteinExistence type="predicted"/>
<evidence type="ECO:0000313" key="2">
    <source>
        <dbReference type="Proteomes" id="UP000659047"/>
    </source>
</evidence>
<evidence type="ECO:0000313" key="1">
    <source>
        <dbReference type="EMBL" id="MBK4716695.1"/>
    </source>
</evidence>
<comment type="caution">
    <text evidence="1">The sequence shown here is derived from an EMBL/GenBank/DDBJ whole genome shotgun (WGS) entry which is preliminary data.</text>
</comment>
<accession>A0A8K0V9K4</accession>
<dbReference type="Proteomes" id="UP000659047">
    <property type="component" value="Unassembled WGS sequence"/>
</dbReference>
<dbReference type="NCBIfam" id="NF033226">
    <property type="entry name" value="small_MntS"/>
    <property type="match status" value="1"/>
</dbReference>
<dbReference type="Pfam" id="PF26599">
    <property type="entry name" value="MntS"/>
    <property type="match status" value="1"/>
</dbReference>
<dbReference type="AlphaFoldDB" id="A0A8K0V9K4"/>
<dbReference type="InterPro" id="IPR047782">
    <property type="entry name" value="MntS"/>
</dbReference>
<name>A0A8K0V9K4_9ENTR</name>
<protein>
    <submittedName>
        <fullName evidence="1">Manganase accumulation protein MntS</fullName>
    </submittedName>
</protein>
<organism evidence="1 2">
    <name type="scientific">Tenebrionibacter intestinalis</name>
    <dbReference type="NCBI Taxonomy" id="2799638"/>
    <lineage>
        <taxon>Bacteria</taxon>
        <taxon>Pseudomonadati</taxon>
        <taxon>Pseudomonadota</taxon>
        <taxon>Gammaproteobacteria</taxon>
        <taxon>Enterobacterales</taxon>
        <taxon>Enterobacteriaceae</taxon>
        <taxon>Tenebrionibacter/Tenebrionicola group</taxon>
        <taxon>Tenebrionibacter</taxon>
    </lineage>
</organism>
<dbReference type="RefSeq" id="WP_238714917.1">
    <property type="nucleotide sequence ID" value="NZ_JAEPBH010000049.1"/>
</dbReference>
<keyword evidence="2" id="KW-1185">Reference proteome</keyword>
<gene>
    <name evidence="1" type="primary">mntS</name>
    <name evidence="1" type="ORF">JJB97_15425</name>
</gene>
<sequence>MNEVIKCVRVFTRSPLRVRLQLLNIVCGLISEKSGRHNAPR</sequence>
<reference evidence="1" key="1">
    <citation type="submission" date="2021-01" db="EMBL/GenBank/DDBJ databases">
        <title>Intestinitalea alba gen. nov., sp. nov., a novel genus of the family Enterobacteriaceae, isolated from the gut of the plastic-eating mealworm Tenebrio molitor L.</title>
        <authorList>
            <person name="Yang Y."/>
        </authorList>
    </citation>
    <scope>NUCLEOTIDE SEQUENCE</scope>
    <source>
        <strain evidence="1">BIT-L3</strain>
    </source>
</reference>